<evidence type="ECO:0000256" key="1">
    <source>
        <dbReference type="SAM" id="Coils"/>
    </source>
</evidence>
<proteinExistence type="predicted"/>
<feature type="non-terminal residue" evidence="2">
    <location>
        <position position="105"/>
    </location>
</feature>
<name>A0AAD4SAH7_9MAGN</name>
<evidence type="ECO:0000313" key="2">
    <source>
        <dbReference type="EMBL" id="KAI3885055.1"/>
    </source>
</evidence>
<organism evidence="2 3">
    <name type="scientific">Papaver atlanticum</name>
    <dbReference type="NCBI Taxonomy" id="357466"/>
    <lineage>
        <taxon>Eukaryota</taxon>
        <taxon>Viridiplantae</taxon>
        <taxon>Streptophyta</taxon>
        <taxon>Embryophyta</taxon>
        <taxon>Tracheophyta</taxon>
        <taxon>Spermatophyta</taxon>
        <taxon>Magnoliopsida</taxon>
        <taxon>Ranunculales</taxon>
        <taxon>Papaveraceae</taxon>
        <taxon>Papaveroideae</taxon>
        <taxon>Papaver</taxon>
    </lineage>
</organism>
<reference evidence="2" key="1">
    <citation type="submission" date="2022-04" db="EMBL/GenBank/DDBJ databases">
        <title>A functionally conserved STORR gene fusion in Papaver species that diverged 16.8 million years ago.</title>
        <authorList>
            <person name="Catania T."/>
        </authorList>
    </citation>
    <scope>NUCLEOTIDE SEQUENCE</scope>
    <source>
        <strain evidence="2">S-188037</strain>
    </source>
</reference>
<evidence type="ECO:0000313" key="3">
    <source>
        <dbReference type="Proteomes" id="UP001202328"/>
    </source>
</evidence>
<sequence length="105" mass="11987">MADSDEKQNDMQVILKPFYQRASEAEERLSKLEASLATTKKDSGDYESEKLVSQLRAELEEAKSEQMTAQEKIKDLEKQNAKLDPSSIRFTLKLLGICGMERPYL</sequence>
<dbReference type="PANTHER" id="PTHR38377">
    <property type="entry name" value="THREONINE-TRNA LIGASE 2"/>
    <property type="match status" value="1"/>
</dbReference>
<keyword evidence="1" id="KW-0175">Coiled coil</keyword>
<dbReference type="EMBL" id="JAJJMB010012161">
    <property type="protein sequence ID" value="KAI3885055.1"/>
    <property type="molecule type" value="Genomic_DNA"/>
</dbReference>
<gene>
    <name evidence="2" type="ORF">MKW98_002447</name>
</gene>
<comment type="caution">
    <text evidence="2">The sequence shown here is derived from an EMBL/GenBank/DDBJ whole genome shotgun (WGS) entry which is preliminary data.</text>
</comment>
<keyword evidence="3" id="KW-1185">Reference proteome</keyword>
<dbReference type="Proteomes" id="UP001202328">
    <property type="component" value="Unassembled WGS sequence"/>
</dbReference>
<feature type="coiled-coil region" evidence="1">
    <location>
        <begin position="22"/>
        <end position="79"/>
    </location>
</feature>
<protein>
    <submittedName>
        <fullName evidence="2">Uncharacterized protein</fullName>
    </submittedName>
</protein>
<dbReference type="AlphaFoldDB" id="A0AAD4SAH7"/>
<dbReference type="PANTHER" id="PTHR38377:SF1">
    <property type="entry name" value="THREONINE-TRNA LIGASE 2"/>
    <property type="match status" value="1"/>
</dbReference>
<accession>A0AAD4SAH7</accession>